<reference evidence="2 3" key="1">
    <citation type="journal article" date="2018" name="Front. Microbiol.">
        <title>Genome-Wide Analysis of Corynespora cassiicola Leaf Fall Disease Putative Effectors.</title>
        <authorList>
            <person name="Lopez D."/>
            <person name="Ribeiro S."/>
            <person name="Label P."/>
            <person name="Fumanal B."/>
            <person name="Venisse J.S."/>
            <person name="Kohler A."/>
            <person name="de Oliveira R.R."/>
            <person name="Labutti K."/>
            <person name="Lipzen A."/>
            <person name="Lail K."/>
            <person name="Bauer D."/>
            <person name="Ohm R.A."/>
            <person name="Barry K.W."/>
            <person name="Spatafora J."/>
            <person name="Grigoriev I.V."/>
            <person name="Martin F.M."/>
            <person name="Pujade-Renaud V."/>
        </authorList>
    </citation>
    <scope>NUCLEOTIDE SEQUENCE [LARGE SCALE GENOMIC DNA]</scope>
    <source>
        <strain evidence="2 3">Philippines</strain>
    </source>
</reference>
<name>A0A2T2P3P0_CORCC</name>
<keyword evidence="3" id="KW-1185">Reference proteome</keyword>
<dbReference type="AlphaFoldDB" id="A0A2T2P3P0"/>
<evidence type="ECO:0000313" key="2">
    <source>
        <dbReference type="EMBL" id="PSN72281.1"/>
    </source>
</evidence>
<protein>
    <submittedName>
        <fullName evidence="2">Uncharacterized protein</fullName>
    </submittedName>
</protein>
<gene>
    <name evidence="2" type="ORF">BS50DRAFT_248191</name>
</gene>
<sequence length="182" mass="19696">MPPPRTTSPSRERTLARRVHPRHGLSRPLGMPFPLDDSKTGRRARLLWHLGFDAKMPFPHTTPKQTLTTTASPIRAPPANCANLPCLACQPANPPSNGAPARAAWPATWTTHRRPISVRWDAAVAPRPHGASPCLMAALSGALGRSAWNSKVVIRPSVSFEASSPACPSPLCQPHRRLVCSH</sequence>
<feature type="compositionally biased region" description="Basic residues" evidence="1">
    <location>
        <begin position="16"/>
        <end position="25"/>
    </location>
</feature>
<evidence type="ECO:0000313" key="3">
    <source>
        <dbReference type="Proteomes" id="UP000240883"/>
    </source>
</evidence>
<dbReference type="Proteomes" id="UP000240883">
    <property type="component" value="Unassembled WGS sequence"/>
</dbReference>
<organism evidence="2 3">
    <name type="scientific">Corynespora cassiicola Philippines</name>
    <dbReference type="NCBI Taxonomy" id="1448308"/>
    <lineage>
        <taxon>Eukaryota</taxon>
        <taxon>Fungi</taxon>
        <taxon>Dikarya</taxon>
        <taxon>Ascomycota</taxon>
        <taxon>Pezizomycotina</taxon>
        <taxon>Dothideomycetes</taxon>
        <taxon>Pleosporomycetidae</taxon>
        <taxon>Pleosporales</taxon>
        <taxon>Corynesporascaceae</taxon>
        <taxon>Corynespora</taxon>
    </lineage>
</organism>
<dbReference type="EMBL" id="KZ678130">
    <property type="protein sequence ID" value="PSN72281.1"/>
    <property type="molecule type" value="Genomic_DNA"/>
</dbReference>
<feature type="region of interest" description="Disordered" evidence="1">
    <location>
        <begin position="1"/>
        <end position="37"/>
    </location>
</feature>
<accession>A0A2T2P3P0</accession>
<evidence type="ECO:0000256" key="1">
    <source>
        <dbReference type="SAM" id="MobiDB-lite"/>
    </source>
</evidence>
<proteinExistence type="predicted"/>